<name>A0A9W6QJF1_9PSEU</name>
<evidence type="ECO:0000313" key="2">
    <source>
        <dbReference type="Proteomes" id="UP001165042"/>
    </source>
</evidence>
<organism evidence="1 2">
    <name type="scientific">Actinokineospora globicatena</name>
    <dbReference type="NCBI Taxonomy" id="103729"/>
    <lineage>
        <taxon>Bacteria</taxon>
        <taxon>Bacillati</taxon>
        <taxon>Actinomycetota</taxon>
        <taxon>Actinomycetes</taxon>
        <taxon>Pseudonocardiales</taxon>
        <taxon>Pseudonocardiaceae</taxon>
        <taxon>Actinokineospora</taxon>
    </lineage>
</organism>
<keyword evidence="2" id="KW-1185">Reference proteome</keyword>
<dbReference type="Proteomes" id="UP001165042">
    <property type="component" value="Unassembled WGS sequence"/>
</dbReference>
<proteinExistence type="predicted"/>
<evidence type="ECO:0000313" key="1">
    <source>
        <dbReference type="EMBL" id="GLW90597.1"/>
    </source>
</evidence>
<dbReference type="AlphaFoldDB" id="A0A9W6QJF1"/>
<sequence>MDELGVAAGVRPLLDAGEQLLWAAKTYSVGFQVRGLRRDGTPQPGWGRRVGRALANGAGAVLAATVDGESKHEPTYDVMVVGETPDCAAARIGHAAALIKVWALTTRRILLLEENRGAVVESDNPTRQALGDLVQLGRDVTSVFSRGFGKATTTVRLEEVLSVPREDIAAIGPSGNRPRLRVTLTDQSAIDYWLWNDSTQADADRMIALSAGAPE</sequence>
<reference evidence="1" key="1">
    <citation type="submission" date="2023-02" db="EMBL/GenBank/DDBJ databases">
        <title>Actinokineospora globicatena NBRC 15670.</title>
        <authorList>
            <person name="Ichikawa N."/>
            <person name="Sato H."/>
            <person name="Tonouchi N."/>
        </authorList>
    </citation>
    <scope>NUCLEOTIDE SEQUENCE</scope>
    <source>
        <strain evidence="1">NBRC 15670</strain>
    </source>
</reference>
<protein>
    <submittedName>
        <fullName evidence="1">Uncharacterized protein</fullName>
    </submittedName>
</protein>
<accession>A0A9W6QJF1</accession>
<dbReference type="EMBL" id="BSSD01000001">
    <property type="protein sequence ID" value="GLW90597.1"/>
    <property type="molecule type" value="Genomic_DNA"/>
</dbReference>
<comment type="caution">
    <text evidence="1">The sequence shown here is derived from an EMBL/GenBank/DDBJ whole genome shotgun (WGS) entry which is preliminary data.</text>
</comment>
<dbReference type="RefSeq" id="WP_285608715.1">
    <property type="nucleotide sequence ID" value="NZ_BSSD01000001.1"/>
</dbReference>
<gene>
    <name evidence="1" type="ORF">Aglo03_14130</name>
</gene>